<feature type="compositionally biased region" description="Basic and acidic residues" evidence="8">
    <location>
        <begin position="79"/>
        <end position="88"/>
    </location>
</feature>
<organism evidence="9 10">
    <name type="scientific">Caenorhabditis japonica</name>
    <dbReference type="NCBI Taxonomy" id="281687"/>
    <lineage>
        <taxon>Eukaryota</taxon>
        <taxon>Metazoa</taxon>
        <taxon>Ecdysozoa</taxon>
        <taxon>Nematoda</taxon>
        <taxon>Chromadorea</taxon>
        <taxon>Rhabditida</taxon>
        <taxon>Rhabditina</taxon>
        <taxon>Rhabditomorpha</taxon>
        <taxon>Rhabditoidea</taxon>
        <taxon>Rhabditidae</taxon>
        <taxon>Peloderinae</taxon>
        <taxon>Caenorhabditis</taxon>
    </lineage>
</organism>
<keyword evidence="1 7" id="KW-0820">tRNA-binding</keyword>
<evidence type="ECO:0000256" key="2">
    <source>
        <dbReference type="ARBA" id="ARBA00022603"/>
    </source>
</evidence>
<dbReference type="PROSITE" id="PS51626">
    <property type="entry name" value="SAM_MT_TRM1"/>
    <property type="match status" value="1"/>
</dbReference>
<dbReference type="GO" id="GO:0032259">
    <property type="term" value="P:methylation"/>
    <property type="evidence" value="ECO:0007669"/>
    <property type="project" value="UniProtKB-UniRule"/>
</dbReference>
<dbReference type="GO" id="GO:0016423">
    <property type="term" value="F:tRNA (guanine) methyltransferase activity"/>
    <property type="evidence" value="ECO:0007669"/>
    <property type="project" value="InterPro"/>
</dbReference>
<reference evidence="10" key="1">
    <citation type="submission" date="2010-08" db="EMBL/GenBank/DDBJ databases">
        <authorList>
            <consortium name="Caenorhabditis japonica Sequencing Consortium"/>
            <person name="Wilson R.K."/>
        </authorList>
    </citation>
    <scope>NUCLEOTIDE SEQUENCE [LARGE SCALE GENOMIC DNA]</scope>
    <source>
        <strain evidence="10">DF5081</strain>
    </source>
</reference>
<dbReference type="InterPro" id="IPR029321">
    <property type="entry name" value="INTS2"/>
</dbReference>
<evidence type="ECO:0000256" key="8">
    <source>
        <dbReference type="SAM" id="MobiDB-lite"/>
    </source>
</evidence>
<dbReference type="GO" id="GO:0000049">
    <property type="term" value="F:tRNA binding"/>
    <property type="evidence" value="ECO:0007669"/>
    <property type="project" value="UniProtKB-UniRule"/>
</dbReference>
<accession>A0A8R1ILB3</accession>
<dbReference type="GO" id="GO:0032039">
    <property type="term" value="C:integrator complex"/>
    <property type="evidence" value="ECO:0007669"/>
    <property type="project" value="InterPro"/>
</dbReference>
<feature type="compositionally biased region" description="Basic and acidic residues" evidence="8">
    <location>
        <begin position="62"/>
        <end position="72"/>
    </location>
</feature>
<keyword evidence="6 7" id="KW-0694">RNA-binding</keyword>
<dbReference type="GO" id="GO:0034472">
    <property type="term" value="P:snRNA 3'-end processing"/>
    <property type="evidence" value="ECO:0007669"/>
    <property type="project" value="TreeGrafter"/>
</dbReference>
<keyword evidence="10" id="KW-1185">Reference proteome</keyword>
<dbReference type="InterPro" id="IPR002905">
    <property type="entry name" value="Trm1"/>
</dbReference>
<dbReference type="SUPFAM" id="SSF53335">
    <property type="entry name" value="S-adenosyl-L-methionine-dependent methyltransferases"/>
    <property type="match status" value="1"/>
</dbReference>
<keyword evidence="2 7" id="KW-0489">Methyltransferase</keyword>
<dbReference type="EnsemblMetazoa" id="CJA37045.1">
    <property type="protein sequence ID" value="CJA37045.1"/>
    <property type="gene ID" value="WBGene00212892"/>
</dbReference>
<dbReference type="InterPro" id="IPR029063">
    <property type="entry name" value="SAM-dependent_MTases_sf"/>
</dbReference>
<evidence type="ECO:0000313" key="9">
    <source>
        <dbReference type="EnsemblMetazoa" id="CJA37045.1"/>
    </source>
</evidence>
<evidence type="ECO:0000256" key="1">
    <source>
        <dbReference type="ARBA" id="ARBA00022555"/>
    </source>
</evidence>
<dbReference type="PANTHER" id="PTHR28608:SF1">
    <property type="entry name" value="INTEGRATOR COMPLEX SUBUNIT 2"/>
    <property type="match status" value="1"/>
</dbReference>
<evidence type="ECO:0000256" key="3">
    <source>
        <dbReference type="ARBA" id="ARBA00022679"/>
    </source>
</evidence>
<evidence type="ECO:0000256" key="7">
    <source>
        <dbReference type="PROSITE-ProRule" id="PRU00958"/>
    </source>
</evidence>
<dbReference type="Pfam" id="PF14750">
    <property type="entry name" value="INTS2"/>
    <property type="match status" value="1"/>
</dbReference>
<dbReference type="PANTHER" id="PTHR28608">
    <property type="entry name" value="INTEGRATOR COMPLEX SUBUNIT 2"/>
    <property type="match status" value="1"/>
</dbReference>
<dbReference type="Proteomes" id="UP000005237">
    <property type="component" value="Unassembled WGS sequence"/>
</dbReference>
<dbReference type="Gene3D" id="3.40.50.150">
    <property type="entry name" value="Vaccinia Virus protein VP39"/>
    <property type="match status" value="1"/>
</dbReference>
<dbReference type="AlphaFoldDB" id="A0A8R1ILB3"/>
<keyword evidence="5 7" id="KW-0819">tRNA processing</keyword>
<keyword evidence="3 7" id="KW-0808">Transferase</keyword>
<feature type="region of interest" description="Disordered" evidence="8">
    <location>
        <begin position="62"/>
        <end position="88"/>
    </location>
</feature>
<proteinExistence type="inferred from homology"/>
<evidence type="ECO:0000256" key="6">
    <source>
        <dbReference type="ARBA" id="ARBA00022884"/>
    </source>
</evidence>
<reference evidence="9" key="2">
    <citation type="submission" date="2022-06" db="UniProtKB">
        <authorList>
            <consortium name="EnsemblMetazoa"/>
        </authorList>
    </citation>
    <scope>IDENTIFICATION</scope>
    <source>
        <strain evidence="9">DF5081</strain>
    </source>
</reference>
<evidence type="ECO:0000313" key="10">
    <source>
        <dbReference type="Proteomes" id="UP000005237"/>
    </source>
</evidence>
<protein>
    <recommendedName>
        <fullName evidence="11">tRNA (guanine(26)-N(2))-dimethyltransferase</fullName>
    </recommendedName>
</protein>
<sequence length="685" mass="78675">MSDIEKSAGDLNLSGEKKEGITIIQEGKAKVGFHGPVFYNPVQEFNRDLTVTVLRQFSEDHQKRIEEQKKTSSSEGEEEPPKKKNKINDDGKIRILDALSASGLRALRFSKEVPNVGFIMANDFSDNAVASIQENVKLNEVEGLTWLEEQLDNISLPASELLADVVDGFAQFSAHHNGKGLSDEFLKKTYSGDLLDGRTVPKRLFVLLYLCSYREAAQRLDSALRNLSFDASIYRKMPVRYLLSVMEQYHDEYEFVRPKIITRAAIIFPYMMPTPVSMNLVAVNQKTADMEVLEEGEQLESKIADWIKMLSEHKEMAKILEAIDRSSLREQLAALPLAIDIFMKTLDPLTPQGFEHSLISIFNRFEQLDPRSLFELSAVTWLRDDDVTIDDVMKIPSLLFRCDRRILSSPPHFHCFVRALNFFNKMVRAENRLKMLMAQQKVINASQGHRLNFFYSEVERKEKELLNAAYLDTQHSVLVHALIECCDSKRMKDDPNDFALAEKRQQIRRIACQYMHRTFLDYEGLIRIVLHQKFPLRQIRDLVENIPALFAGNAQILEMLSLTDQQRRFFAIVFAAEICRKYRVRESLETARIVCDIVHSLHKFGQLPSSHKVWKYVAPALMLLATEFPSLADSITRLLQRVVAMAKNRLAVRCGFLACNPENEEYLLINMISSFLDRNSLPDRL</sequence>
<dbReference type="GO" id="GO:0008033">
    <property type="term" value="P:tRNA processing"/>
    <property type="evidence" value="ECO:0007669"/>
    <property type="project" value="UniProtKB-UniRule"/>
</dbReference>
<evidence type="ECO:0000256" key="4">
    <source>
        <dbReference type="ARBA" id="ARBA00022691"/>
    </source>
</evidence>
<comment type="similarity">
    <text evidence="7">Belongs to the class I-like SAM-binding methyltransferase superfamily. Trm1 family.</text>
</comment>
<name>A0A8R1ILB3_CAEJA</name>
<evidence type="ECO:0008006" key="11">
    <source>
        <dbReference type="Google" id="ProtNLM"/>
    </source>
</evidence>
<evidence type="ECO:0000256" key="5">
    <source>
        <dbReference type="ARBA" id="ARBA00022694"/>
    </source>
</evidence>
<keyword evidence="4 7" id="KW-0949">S-adenosyl-L-methionine</keyword>